<dbReference type="InterPro" id="IPR000109">
    <property type="entry name" value="POT_fam"/>
</dbReference>
<feature type="transmembrane region" description="Helical" evidence="8">
    <location>
        <begin position="148"/>
        <end position="168"/>
    </location>
</feature>
<dbReference type="GO" id="GO:1904680">
    <property type="term" value="F:peptide transmembrane transporter activity"/>
    <property type="evidence" value="ECO:0007669"/>
    <property type="project" value="InterPro"/>
</dbReference>
<keyword evidence="7 8" id="KW-0472">Membrane</keyword>
<reference evidence="9 10" key="1">
    <citation type="submission" date="2020-10" db="EMBL/GenBank/DDBJ databases">
        <title>Complete genome sequence of Paludibaculum fermentans P105T, a facultatively anaerobic acidobacterium capable of dissimilatory Fe(III) reduction.</title>
        <authorList>
            <person name="Dedysh S.N."/>
            <person name="Beletsky A.V."/>
            <person name="Kulichevskaya I.S."/>
            <person name="Mardanov A.V."/>
            <person name="Ravin N.V."/>
        </authorList>
    </citation>
    <scope>NUCLEOTIDE SEQUENCE [LARGE SCALE GENOMIC DNA]</scope>
    <source>
        <strain evidence="9 10">P105</strain>
    </source>
</reference>
<dbReference type="EMBL" id="CP063849">
    <property type="protein sequence ID" value="QOY87816.1"/>
    <property type="molecule type" value="Genomic_DNA"/>
</dbReference>
<dbReference type="InterPro" id="IPR018456">
    <property type="entry name" value="PTR2_symporter_CS"/>
</dbReference>
<evidence type="ECO:0000256" key="8">
    <source>
        <dbReference type="SAM" id="Phobius"/>
    </source>
</evidence>
<accession>A0A7S7SKV7</accession>
<dbReference type="SUPFAM" id="SSF103473">
    <property type="entry name" value="MFS general substrate transporter"/>
    <property type="match status" value="2"/>
</dbReference>
<dbReference type="AlphaFoldDB" id="A0A7S7SKV7"/>
<proteinExistence type="predicted"/>
<dbReference type="InterPro" id="IPR005279">
    <property type="entry name" value="Dipep/tripep_permease"/>
</dbReference>
<dbReference type="RefSeq" id="WP_194449483.1">
    <property type="nucleotide sequence ID" value="NZ_CP063849.1"/>
</dbReference>
<organism evidence="9 10">
    <name type="scientific">Paludibaculum fermentans</name>
    <dbReference type="NCBI Taxonomy" id="1473598"/>
    <lineage>
        <taxon>Bacteria</taxon>
        <taxon>Pseudomonadati</taxon>
        <taxon>Acidobacteriota</taxon>
        <taxon>Terriglobia</taxon>
        <taxon>Bryobacterales</taxon>
        <taxon>Bryobacteraceae</taxon>
        <taxon>Paludibaculum</taxon>
    </lineage>
</organism>
<dbReference type="PANTHER" id="PTHR23517">
    <property type="entry name" value="RESISTANCE PROTEIN MDTM, PUTATIVE-RELATED-RELATED"/>
    <property type="match status" value="1"/>
</dbReference>
<evidence type="ECO:0000313" key="10">
    <source>
        <dbReference type="Proteomes" id="UP000593892"/>
    </source>
</evidence>
<feature type="transmembrane region" description="Helical" evidence="8">
    <location>
        <begin position="33"/>
        <end position="50"/>
    </location>
</feature>
<dbReference type="Pfam" id="PF00854">
    <property type="entry name" value="PTR2"/>
    <property type="match status" value="1"/>
</dbReference>
<keyword evidence="3" id="KW-1003">Cell membrane</keyword>
<dbReference type="InterPro" id="IPR036259">
    <property type="entry name" value="MFS_trans_sf"/>
</dbReference>
<feature type="transmembrane region" description="Helical" evidence="8">
    <location>
        <begin position="109"/>
        <end position="127"/>
    </location>
</feature>
<evidence type="ECO:0000256" key="7">
    <source>
        <dbReference type="ARBA" id="ARBA00023136"/>
    </source>
</evidence>
<sequence>MNQDTRFFGHPAGLSTLFFTELWERFGYYGMRALLVLFMTAAASAGGMGMSTTTAFAIYGLYTASVYGFSLPGGWLADRILGQRRAVMYGGLIISAGYFMLAVPNESVFFLGLPLIVLGTGLLKPNISTIVGQIYRPGDPRTDAGFSIFYMGINIGATVSPLICGYVGERINWHYGFGLAGVGMLCGVLTFWMGRHRLGEAGIHPVAPPTPEIGQQWRRQFQYSVAGLVVAAAVLAFLHLSGTMPLDAERLVNAAGVLLAIITLGLFGWMFFGGDWTPAERKRLMVIIVLFCGSSLYWAAFEQAGSSFNVFAKQNTERVLFGFDFPASWFQSLNAGFIICFAAAFAWLWLKMGDRQPSSVMKFALSLFFATGTFVVMMLAAQRAGAGGRVSPMWLVVTYLLQTLGELLLSPVGLGAMTRLAPKRVAGLMMGVWFLSISMGNYLAGKTASIYGSLPPFDLFRTLGIIMLVAAVILAFIARPVSKLIDDVK</sequence>
<keyword evidence="5" id="KW-0571">Peptide transport</keyword>
<evidence type="ECO:0000256" key="2">
    <source>
        <dbReference type="ARBA" id="ARBA00022448"/>
    </source>
</evidence>
<evidence type="ECO:0000256" key="6">
    <source>
        <dbReference type="ARBA" id="ARBA00022989"/>
    </source>
</evidence>
<feature type="transmembrane region" description="Helical" evidence="8">
    <location>
        <begin position="426"/>
        <end position="444"/>
    </location>
</feature>
<protein>
    <submittedName>
        <fullName evidence="9">Peptide MFS transporter</fullName>
    </submittedName>
</protein>
<evidence type="ECO:0000256" key="5">
    <source>
        <dbReference type="ARBA" id="ARBA00022856"/>
    </source>
</evidence>
<evidence type="ECO:0000313" key="9">
    <source>
        <dbReference type="EMBL" id="QOY87816.1"/>
    </source>
</evidence>
<dbReference type="Proteomes" id="UP000593892">
    <property type="component" value="Chromosome"/>
</dbReference>
<keyword evidence="6 8" id="KW-1133">Transmembrane helix</keyword>
<dbReference type="PANTHER" id="PTHR23517:SF15">
    <property type="entry name" value="PROTON-DEPENDENT OLIGOPEPTIDE FAMILY TRANSPORT PROTEIN"/>
    <property type="match status" value="1"/>
</dbReference>
<dbReference type="CDD" id="cd17346">
    <property type="entry name" value="MFS_DtpA_like"/>
    <property type="match status" value="1"/>
</dbReference>
<feature type="transmembrane region" description="Helical" evidence="8">
    <location>
        <begin position="252"/>
        <end position="272"/>
    </location>
</feature>
<feature type="transmembrane region" description="Helical" evidence="8">
    <location>
        <begin position="56"/>
        <end position="77"/>
    </location>
</feature>
<evidence type="ECO:0000256" key="3">
    <source>
        <dbReference type="ARBA" id="ARBA00022475"/>
    </source>
</evidence>
<dbReference type="NCBIfam" id="TIGR00924">
    <property type="entry name" value="yjdL_sub1_fam"/>
    <property type="match status" value="1"/>
</dbReference>
<feature type="transmembrane region" description="Helical" evidence="8">
    <location>
        <begin position="329"/>
        <end position="350"/>
    </location>
</feature>
<feature type="transmembrane region" description="Helical" evidence="8">
    <location>
        <begin position="221"/>
        <end position="240"/>
    </location>
</feature>
<gene>
    <name evidence="9" type="ORF">IRI77_34605</name>
</gene>
<feature type="transmembrane region" description="Helical" evidence="8">
    <location>
        <begin position="174"/>
        <end position="194"/>
    </location>
</feature>
<feature type="transmembrane region" description="Helical" evidence="8">
    <location>
        <begin position="393"/>
        <end position="414"/>
    </location>
</feature>
<dbReference type="GO" id="GO:0005886">
    <property type="term" value="C:plasma membrane"/>
    <property type="evidence" value="ECO:0007669"/>
    <property type="project" value="UniProtKB-SubCell"/>
</dbReference>
<dbReference type="KEGG" id="pfer:IRI77_34605"/>
<dbReference type="Gene3D" id="1.20.1250.20">
    <property type="entry name" value="MFS general substrate transporter like domains"/>
    <property type="match status" value="1"/>
</dbReference>
<comment type="subcellular location">
    <subcellularLocation>
        <location evidence="1">Cell membrane</location>
        <topology evidence="1">Multi-pass membrane protein</topology>
    </subcellularLocation>
</comment>
<feature type="transmembrane region" description="Helical" evidence="8">
    <location>
        <begin position="86"/>
        <end position="103"/>
    </location>
</feature>
<keyword evidence="5" id="KW-0653">Protein transport</keyword>
<keyword evidence="10" id="KW-1185">Reference proteome</keyword>
<evidence type="ECO:0000256" key="4">
    <source>
        <dbReference type="ARBA" id="ARBA00022692"/>
    </source>
</evidence>
<feature type="transmembrane region" description="Helical" evidence="8">
    <location>
        <begin position="459"/>
        <end position="478"/>
    </location>
</feature>
<dbReference type="PROSITE" id="PS01022">
    <property type="entry name" value="PTR2_1"/>
    <property type="match status" value="1"/>
</dbReference>
<name>A0A7S7SKV7_PALFE</name>
<keyword evidence="4 8" id="KW-0812">Transmembrane</keyword>
<keyword evidence="2" id="KW-0813">Transport</keyword>
<dbReference type="InterPro" id="IPR050171">
    <property type="entry name" value="MFS_Transporters"/>
</dbReference>
<dbReference type="GO" id="GO:0006857">
    <property type="term" value="P:oligopeptide transport"/>
    <property type="evidence" value="ECO:0007669"/>
    <property type="project" value="InterPro"/>
</dbReference>
<feature type="transmembrane region" description="Helical" evidence="8">
    <location>
        <begin position="284"/>
        <end position="301"/>
    </location>
</feature>
<evidence type="ECO:0000256" key="1">
    <source>
        <dbReference type="ARBA" id="ARBA00004651"/>
    </source>
</evidence>
<feature type="transmembrane region" description="Helical" evidence="8">
    <location>
        <begin position="362"/>
        <end position="381"/>
    </location>
</feature>